<accession>A0A0R3VY24</accession>
<sequence length="328" mass="36169">MLRVRFHLHCNDGCKHLVCETLIGVNVWRRENLVENDMEVGNAQLDLVMTSEGVVEVVMLTSKHGLDEVVECDMAEVKLVKRWCIVVVVMEGERGHSLWLQMQGSNGKARDNGLRGNMWGRSRGHRLPPTQPSQHASTQSTEVSSYSPSREVGAITFGSPQFVRGEAAADAVEHAHDIHPLSMQKQSQPSRLSFPYTLFSPLFSLPFFFFFFFFFFSLLMYFRLLSFTLSQATAHYIGGGTNAQLAVPSPPVKPSIISVREVADDARLQGCGEAYDVVSFSRPSTGTLPDSSGMSGGGTEVCIYSSANAMLPTWHLLLPRGCLLPLVA</sequence>
<gene>
    <name evidence="3" type="ORF">TASK_LOCUS2319</name>
</gene>
<evidence type="ECO:0000256" key="1">
    <source>
        <dbReference type="SAM" id="MobiDB-lite"/>
    </source>
</evidence>
<proteinExistence type="predicted"/>
<name>A0A0R3VY24_TAEAS</name>
<reference evidence="5" key="1">
    <citation type="submission" date="2017-02" db="UniProtKB">
        <authorList>
            <consortium name="WormBaseParasite"/>
        </authorList>
    </citation>
    <scope>IDENTIFICATION</scope>
</reference>
<feature type="compositionally biased region" description="Polar residues" evidence="1">
    <location>
        <begin position="132"/>
        <end position="147"/>
    </location>
</feature>
<evidence type="ECO:0000256" key="2">
    <source>
        <dbReference type="SAM" id="Phobius"/>
    </source>
</evidence>
<keyword evidence="2" id="KW-0812">Transmembrane</keyword>
<keyword evidence="2" id="KW-1133">Transmembrane helix</keyword>
<reference evidence="3 4" key="2">
    <citation type="submission" date="2018-11" db="EMBL/GenBank/DDBJ databases">
        <authorList>
            <consortium name="Pathogen Informatics"/>
        </authorList>
    </citation>
    <scope>NUCLEOTIDE SEQUENCE [LARGE SCALE GENOMIC DNA]</scope>
</reference>
<dbReference type="EMBL" id="UYRS01001437">
    <property type="protein sequence ID" value="VDK24852.1"/>
    <property type="molecule type" value="Genomic_DNA"/>
</dbReference>
<dbReference type="WBParaSite" id="TASK_0000231801-mRNA-1">
    <property type="protein sequence ID" value="TASK_0000231801-mRNA-1"/>
    <property type="gene ID" value="TASK_0000231801"/>
</dbReference>
<feature type="transmembrane region" description="Helical" evidence="2">
    <location>
        <begin position="198"/>
        <end position="222"/>
    </location>
</feature>
<feature type="region of interest" description="Disordered" evidence="1">
    <location>
        <begin position="109"/>
        <end position="147"/>
    </location>
</feature>
<keyword evidence="4" id="KW-1185">Reference proteome</keyword>
<protein>
    <submittedName>
        <fullName evidence="3 5">Uncharacterized protein</fullName>
    </submittedName>
</protein>
<evidence type="ECO:0000313" key="5">
    <source>
        <dbReference type="WBParaSite" id="TASK_0000231801-mRNA-1"/>
    </source>
</evidence>
<evidence type="ECO:0000313" key="3">
    <source>
        <dbReference type="EMBL" id="VDK24852.1"/>
    </source>
</evidence>
<dbReference type="Proteomes" id="UP000282613">
    <property type="component" value="Unassembled WGS sequence"/>
</dbReference>
<organism evidence="5">
    <name type="scientific">Taenia asiatica</name>
    <name type="common">Asian tapeworm</name>
    <dbReference type="NCBI Taxonomy" id="60517"/>
    <lineage>
        <taxon>Eukaryota</taxon>
        <taxon>Metazoa</taxon>
        <taxon>Spiralia</taxon>
        <taxon>Lophotrochozoa</taxon>
        <taxon>Platyhelminthes</taxon>
        <taxon>Cestoda</taxon>
        <taxon>Eucestoda</taxon>
        <taxon>Cyclophyllidea</taxon>
        <taxon>Taeniidae</taxon>
        <taxon>Taenia</taxon>
    </lineage>
</organism>
<keyword evidence="2" id="KW-0472">Membrane</keyword>
<evidence type="ECO:0000313" key="4">
    <source>
        <dbReference type="Proteomes" id="UP000282613"/>
    </source>
</evidence>
<dbReference type="AlphaFoldDB" id="A0A0R3VY24"/>